<dbReference type="STRING" id="43775.SAMN04489760_105162"/>
<dbReference type="OrthoDB" id="9090890at2"/>
<keyword evidence="2" id="KW-1185">Reference proteome</keyword>
<dbReference type="RefSeq" id="WP_093882687.1">
    <property type="nucleotide sequence ID" value="NZ_FOBS01000005.1"/>
</dbReference>
<dbReference type="AlphaFoldDB" id="A0A1H7W400"/>
<name>A0A1H7W400_9BACT</name>
<proteinExistence type="predicted"/>
<evidence type="ECO:0000313" key="1">
    <source>
        <dbReference type="EMBL" id="SEM16266.1"/>
    </source>
</evidence>
<dbReference type="Proteomes" id="UP000198744">
    <property type="component" value="Unassembled WGS sequence"/>
</dbReference>
<protein>
    <recommendedName>
        <fullName evidence="3">DUF3788 domain-containing protein</fullName>
    </recommendedName>
</protein>
<dbReference type="InterPro" id="IPR024265">
    <property type="entry name" value="DUF3788"/>
</dbReference>
<dbReference type="EMBL" id="FOBS01000005">
    <property type="protein sequence ID" value="SEM16266.1"/>
    <property type="molecule type" value="Genomic_DNA"/>
</dbReference>
<organism evidence="1 2">
    <name type="scientific">Syntrophus gentianae</name>
    <dbReference type="NCBI Taxonomy" id="43775"/>
    <lineage>
        <taxon>Bacteria</taxon>
        <taxon>Pseudomonadati</taxon>
        <taxon>Thermodesulfobacteriota</taxon>
        <taxon>Syntrophia</taxon>
        <taxon>Syntrophales</taxon>
        <taxon>Syntrophaceae</taxon>
        <taxon>Syntrophus</taxon>
    </lineage>
</organism>
<gene>
    <name evidence="1" type="ORF">SAMN04489760_105162</name>
</gene>
<reference evidence="1 2" key="1">
    <citation type="submission" date="2016-10" db="EMBL/GenBank/DDBJ databases">
        <authorList>
            <person name="de Groot N.N."/>
        </authorList>
    </citation>
    <scope>NUCLEOTIDE SEQUENCE [LARGE SCALE GENOMIC DNA]</scope>
    <source>
        <strain evidence="1 2">DSM 8423</strain>
    </source>
</reference>
<dbReference type="Pfam" id="PF12663">
    <property type="entry name" value="DUF3788"/>
    <property type="match status" value="1"/>
</dbReference>
<accession>A0A1H7W400</accession>
<evidence type="ECO:0008006" key="3">
    <source>
        <dbReference type="Google" id="ProtNLM"/>
    </source>
</evidence>
<evidence type="ECO:0000313" key="2">
    <source>
        <dbReference type="Proteomes" id="UP000198744"/>
    </source>
</evidence>
<sequence length="150" mass="17333">MSEPTNRMTDPGNPPTDSAVADWVGEDAYKYWKLIKHLIEQNYPNVFTPEWLYGGKKHGWSLRYKKSKSFCTLIPGKNRFALLIVFGAEEREKVEAIRDGLSKQTQQEYDQATTYHDGKWLLLEICSDRVVKDAMLLLAVKRSPRNTHKS</sequence>